<evidence type="ECO:0000313" key="2">
    <source>
        <dbReference type="Proteomes" id="UP000649617"/>
    </source>
</evidence>
<proteinExistence type="predicted"/>
<sequence length="95" mass="10762">ESSASKPGRKRQDEAKVFDFTRLSESRILGHSEALKTDLVPLAKIDFCEYYSSDKAPSYQRLTWGGAERKWDIDIKKPGTKKTAVQKGWSVDRAV</sequence>
<comment type="caution">
    <text evidence="1">The sequence shown here is derived from an EMBL/GenBank/DDBJ whole genome shotgun (WGS) entry which is preliminary data.</text>
</comment>
<name>A0A812THS2_SYMPI</name>
<feature type="non-terminal residue" evidence="1">
    <location>
        <position position="1"/>
    </location>
</feature>
<accession>A0A812THS2</accession>
<dbReference type="Proteomes" id="UP000649617">
    <property type="component" value="Unassembled WGS sequence"/>
</dbReference>
<evidence type="ECO:0000313" key="1">
    <source>
        <dbReference type="EMBL" id="CAE7524125.1"/>
    </source>
</evidence>
<dbReference type="AlphaFoldDB" id="A0A812THS2"/>
<organism evidence="1 2">
    <name type="scientific">Symbiodinium pilosum</name>
    <name type="common">Dinoflagellate</name>
    <dbReference type="NCBI Taxonomy" id="2952"/>
    <lineage>
        <taxon>Eukaryota</taxon>
        <taxon>Sar</taxon>
        <taxon>Alveolata</taxon>
        <taxon>Dinophyceae</taxon>
        <taxon>Suessiales</taxon>
        <taxon>Symbiodiniaceae</taxon>
        <taxon>Symbiodinium</taxon>
    </lineage>
</organism>
<protein>
    <submittedName>
        <fullName evidence="1">Uncharacterized protein</fullName>
    </submittedName>
</protein>
<gene>
    <name evidence="1" type="ORF">SPIL2461_LOCUS13755</name>
</gene>
<keyword evidence="2" id="KW-1185">Reference proteome</keyword>
<feature type="non-terminal residue" evidence="1">
    <location>
        <position position="95"/>
    </location>
</feature>
<reference evidence="1" key="1">
    <citation type="submission" date="2021-02" db="EMBL/GenBank/DDBJ databases">
        <authorList>
            <person name="Dougan E. K."/>
            <person name="Rhodes N."/>
            <person name="Thang M."/>
            <person name="Chan C."/>
        </authorList>
    </citation>
    <scope>NUCLEOTIDE SEQUENCE</scope>
</reference>
<dbReference type="EMBL" id="CAJNIZ010030471">
    <property type="protein sequence ID" value="CAE7524125.1"/>
    <property type="molecule type" value="Genomic_DNA"/>
</dbReference>